<accession>A0A9D4HAX1</accession>
<feature type="domain" description="Integrase core" evidence="1">
    <location>
        <begin position="22"/>
        <end position="73"/>
    </location>
</feature>
<gene>
    <name evidence="2" type="ORF">DPMN_130382</name>
</gene>
<reference evidence="2" key="1">
    <citation type="journal article" date="2019" name="bioRxiv">
        <title>The Genome of the Zebra Mussel, Dreissena polymorpha: A Resource for Invasive Species Research.</title>
        <authorList>
            <person name="McCartney M.A."/>
            <person name="Auch B."/>
            <person name="Kono T."/>
            <person name="Mallez S."/>
            <person name="Zhang Y."/>
            <person name="Obille A."/>
            <person name="Becker A."/>
            <person name="Abrahante J.E."/>
            <person name="Garbe J."/>
            <person name="Badalamenti J.P."/>
            <person name="Herman A."/>
            <person name="Mangelson H."/>
            <person name="Liachko I."/>
            <person name="Sullivan S."/>
            <person name="Sone E.D."/>
            <person name="Koren S."/>
            <person name="Silverstein K.A.T."/>
            <person name="Beckman K.B."/>
            <person name="Gohl D.M."/>
        </authorList>
    </citation>
    <scope>NUCLEOTIDE SEQUENCE</scope>
    <source>
        <strain evidence="2">Duluth1</strain>
        <tissue evidence="2">Whole animal</tissue>
    </source>
</reference>
<evidence type="ECO:0000313" key="3">
    <source>
        <dbReference type="Proteomes" id="UP000828390"/>
    </source>
</evidence>
<reference evidence="2" key="2">
    <citation type="submission" date="2020-11" db="EMBL/GenBank/DDBJ databases">
        <authorList>
            <person name="McCartney M.A."/>
            <person name="Auch B."/>
            <person name="Kono T."/>
            <person name="Mallez S."/>
            <person name="Becker A."/>
            <person name="Gohl D.M."/>
            <person name="Silverstein K.A.T."/>
            <person name="Koren S."/>
            <person name="Bechman K.B."/>
            <person name="Herman A."/>
            <person name="Abrahante J.E."/>
            <person name="Garbe J."/>
        </authorList>
    </citation>
    <scope>NUCLEOTIDE SEQUENCE</scope>
    <source>
        <strain evidence="2">Duluth1</strain>
        <tissue evidence="2">Whole animal</tissue>
    </source>
</reference>
<name>A0A9D4HAX1_DREPO</name>
<sequence length="79" mass="9266">MKAIDPNGVEMRKARRLNRRFYCAKGPNNIWHEDGYDKMKLFGFCIHGAIDGFSRKIIWLEVSDTNNDPKLIARYYLDA</sequence>
<dbReference type="Proteomes" id="UP000828390">
    <property type="component" value="Unassembled WGS sequence"/>
</dbReference>
<dbReference type="PANTHER" id="PTHR46177">
    <property type="entry name" value="INTEGRASE CATALYTIC DOMAIN-CONTAINING PROTEIN"/>
    <property type="match status" value="1"/>
</dbReference>
<dbReference type="EMBL" id="JAIWYP010000005">
    <property type="protein sequence ID" value="KAH3828422.1"/>
    <property type="molecule type" value="Genomic_DNA"/>
</dbReference>
<dbReference type="AlphaFoldDB" id="A0A9D4HAX1"/>
<protein>
    <recommendedName>
        <fullName evidence="1">Integrase core domain-containing protein</fullName>
    </recommendedName>
</protein>
<dbReference type="PANTHER" id="PTHR46177:SF1">
    <property type="entry name" value="INTEGRASE CATALYTIC DOMAIN-CONTAINING PROTEIN"/>
    <property type="match status" value="1"/>
</dbReference>
<evidence type="ECO:0000313" key="2">
    <source>
        <dbReference type="EMBL" id="KAH3828422.1"/>
    </source>
</evidence>
<comment type="caution">
    <text evidence="2">The sequence shown here is derived from an EMBL/GenBank/DDBJ whole genome shotgun (WGS) entry which is preliminary data.</text>
</comment>
<dbReference type="InterPro" id="IPR058913">
    <property type="entry name" value="Integrase_dom_put"/>
</dbReference>
<evidence type="ECO:0000259" key="1">
    <source>
        <dbReference type="Pfam" id="PF24764"/>
    </source>
</evidence>
<proteinExistence type="predicted"/>
<organism evidence="2 3">
    <name type="scientific">Dreissena polymorpha</name>
    <name type="common">Zebra mussel</name>
    <name type="synonym">Mytilus polymorpha</name>
    <dbReference type="NCBI Taxonomy" id="45954"/>
    <lineage>
        <taxon>Eukaryota</taxon>
        <taxon>Metazoa</taxon>
        <taxon>Spiralia</taxon>
        <taxon>Lophotrochozoa</taxon>
        <taxon>Mollusca</taxon>
        <taxon>Bivalvia</taxon>
        <taxon>Autobranchia</taxon>
        <taxon>Heteroconchia</taxon>
        <taxon>Euheterodonta</taxon>
        <taxon>Imparidentia</taxon>
        <taxon>Neoheterodontei</taxon>
        <taxon>Myida</taxon>
        <taxon>Dreissenoidea</taxon>
        <taxon>Dreissenidae</taxon>
        <taxon>Dreissena</taxon>
    </lineage>
</organism>
<dbReference type="Pfam" id="PF24764">
    <property type="entry name" value="rva_4"/>
    <property type="match status" value="1"/>
</dbReference>
<keyword evidence="3" id="KW-1185">Reference proteome</keyword>